<protein>
    <submittedName>
        <fullName evidence="2">Uncharacterized protein</fullName>
    </submittedName>
</protein>
<dbReference type="AlphaFoldDB" id="A0A438NDZ7"/>
<organism evidence="2 3">
    <name type="scientific">Exophiala mesophila</name>
    <name type="common">Black yeast-like fungus</name>
    <dbReference type="NCBI Taxonomy" id="212818"/>
    <lineage>
        <taxon>Eukaryota</taxon>
        <taxon>Fungi</taxon>
        <taxon>Dikarya</taxon>
        <taxon>Ascomycota</taxon>
        <taxon>Pezizomycotina</taxon>
        <taxon>Eurotiomycetes</taxon>
        <taxon>Chaetothyriomycetidae</taxon>
        <taxon>Chaetothyriales</taxon>
        <taxon>Herpotrichiellaceae</taxon>
        <taxon>Exophiala</taxon>
    </lineage>
</organism>
<name>A0A438NDZ7_EXOME</name>
<evidence type="ECO:0000313" key="3">
    <source>
        <dbReference type="Proteomes" id="UP000288859"/>
    </source>
</evidence>
<feature type="compositionally biased region" description="Acidic residues" evidence="1">
    <location>
        <begin position="155"/>
        <end position="171"/>
    </location>
</feature>
<reference evidence="2 3" key="1">
    <citation type="submission" date="2017-03" db="EMBL/GenBank/DDBJ databases">
        <title>Genomes of endolithic fungi from Antarctica.</title>
        <authorList>
            <person name="Coleine C."/>
            <person name="Masonjones S."/>
            <person name="Stajich J.E."/>
        </authorList>
    </citation>
    <scope>NUCLEOTIDE SEQUENCE [LARGE SCALE GENOMIC DNA]</scope>
    <source>
        <strain evidence="2 3">CCFEE 6314</strain>
    </source>
</reference>
<sequence length="242" mass="27206">MSVSYSNPLHSDTPAKMLESNDIYFAYKLGYLSGANIRKEARRPEPRLSKLIGHALLFDCTRKFITEHTILESDNESEDGSTEIEHIEDAEFIEGKAEVVYMEDIDQEATIVDLVTPSKLASKESWSYSQTELCTASIVVSHPCADRQDPAMLPWEDESDSSTEPGDDGVDDDYWSDSTCEEDDAPGHLSTKDYVLCGCSTDLPTFYNHPISKPNDDQVIWSEQPRIMSLRQVEDLFAETFG</sequence>
<dbReference type="OrthoDB" id="4152819at2759"/>
<dbReference type="EMBL" id="NAJM01000005">
    <property type="protein sequence ID" value="RVX74022.1"/>
    <property type="molecule type" value="Genomic_DNA"/>
</dbReference>
<gene>
    <name evidence="2" type="ORF">B0A52_01853</name>
</gene>
<evidence type="ECO:0000256" key="1">
    <source>
        <dbReference type="SAM" id="MobiDB-lite"/>
    </source>
</evidence>
<feature type="region of interest" description="Disordered" evidence="1">
    <location>
        <begin position="149"/>
        <end position="171"/>
    </location>
</feature>
<accession>A0A438NDZ7</accession>
<evidence type="ECO:0000313" key="2">
    <source>
        <dbReference type="EMBL" id="RVX74022.1"/>
    </source>
</evidence>
<dbReference type="Proteomes" id="UP000288859">
    <property type="component" value="Unassembled WGS sequence"/>
</dbReference>
<proteinExistence type="predicted"/>
<comment type="caution">
    <text evidence="2">The sequence shown here is derived from an EMBL/GenBank/DDBJ whole genome shotgun (WGS) entry which is preliminary data.</text>
</comment>
<dbReference type="VEuPathDB" id="FungiDB:PV10_07737"/>